<evidence type="ECO:0000313" key="1">
    <source>
        <dbReference type="EMBL" id="MDB1122698.1"/>
    </source>
</evidence>
<dbReference type="Proteomes" id="UP001210678">
    <property type="component" value="Unassembled WGS sequence"/>
</dbReference>
<accession>A0ABT4YNG8</accession>
<comment type="caution">
    <text evidence="1">The sequence shown here is derived from an EMBL/GenBank/DDBJ whole genome shotgun (WGS) entry which is preliminary data.</text>
</comment>
<reference evidence="1 2" key="1">
    <citation type="submission" date="2023-01" db="EMBL/GenBank/DDBJ databases">
        <title>Vibrio sp. KJ40-1 sp.nov, isolated from marine algae.</title>
        <authorList>
            <person name="Butt M."/>
            <person name="Kim J.M.J."/>
            <person name="Jeon C.O.C."/>
        </authorList>
    </citation>
    <scope>NUCLEOTIDE SEQUENCE [LARGE SCALE GENOMIC DNA]</scope>
    <source>
        <strain evidence="1 2">KJ40-1</strain>
    </source>
</reference>
<dbReference type="Pfam" id="PF11140">
    <property type="entry name" value="DUF2913"/>
    <property type="match status" value="1"/>
</dbReference>
<keyword evidence="2" id="KW-1185">Reference proteome</keyword>
<evidence type="ECO:0000313" key="2">
    <source>
        <dbReference type="Proteomes" id="UP001210678"/>
    </source>
</evidence>
<organism evidence="1 2">
    <name type="scientific">Vibrio algarum</name>
    <dbReference type="NCBI Taxonomy" id="3020714"/>
    <lineage>
        <taxon>Bacteria</taxon>
        <taxon>Pseudomonadati</taxon>
        <taxon>Pseudomonadota</taxon>
        <taxon>Gammaproteobacteria</taxon>
        <taxon>Vibrionales</taxon>
        <taxon>Vibrionaceae</taxon>
        <taxon>Vibrio</taxon>
    </lineage>
</organism>
<dbReference type="InterPro" id="IPR021316">
    <property type="entry name" value="DUF2913"/>
</dbReference>
<proteinExistence type="predicted"/>
<dbReference type="EMBL" id="JAQLOI010000001">
    <property type="protein sequence ID" value="MDB1122698.1"/>
    <property type="molecule type" value="Genomic_DNA"/>
</dbReference>
<dbReference type="RefSeq" id="WP_272132644.1">
    <property type="nucleotide sequence ID" value="NZ_JAQLOI010000001.1"/>
</dbReference>
<name>A0ABT4YNG8_9VIBR</name>
<sequence>MKNSNLHSDQDALFFDVVCHTMLNLYMEIAYSKRYIPPNKRSQILLKYLKHAMKRSGYKSVKNDIRGLIYFGRKNDLGFEAKLIEIQNLSERHPVNDSSSSDLSNFTQLLKALDSICSVSEEPLNVNELVLRQKLYLNQQNLVNAFNEKGQLISKIEVVLPEVNWEEAVRECRAHNWQLIKVNTYQKNHVVGLISL</sequence>
<gene>
    <name evidence="1" type="ORF">PGX00_02795</name>
</gene>
<protein>
    <submittedName>
        <fullName evidence="1">DUF2913 family protein</fullName>
    </submittedName>
</protein>